<protein>
    <recommendedName>
        <fullName evidence="4">Peptidase S9 prolyl oligopeptidase catalytic domain-containing protein</fullName>
    </recommendedName>
</protein>
<accession>A6DIZ8</accession>
<dbReference type="PANTHER" id="PTHR43037">
    <property type="entry name" value="UNNAMED PRODUCT-RELATED"/>
    <property type="match status" value="1"/>
</dbReference>
<feature type="domain" description="Peptidase S9 prolyl oligopeptidase catalytic" evidence="4">
    <location>
        <begin position="116"/>
        <end position="190"/>
    </location>
</feature>
<evidence type="ECO:0000256" key="2">
    <source>
        <dbReference type="ARBA" id="ARBA00022801"/>
    </source>
</evidence>
<reference evidence="5 6" key="1">
    <citation type="journal article" date="2010" name="J. Bacteriol.">
        <title>Genome sequence of Lentisphaera araneosa HTCC2155T, the type species of the order Lentisphaerales in the phylum Lentisphaerae.</title>
        <authorList>
            <person name="Thrash J.C."/>
            <person name="Cho J.C."/>
            <person name="Vergin K.L."/>
            <person name="Morris R.M."/>
            <person name="Giovannoni S.J."/>
        </authorList>
    </citation>
    <scope>NUCLEOTIDE SEQUENCE [LARGE SCALE GENOMIC DNA]</scope>
    <source>
        <strain evidence="5 6">HTCC2155</strain>
    </source>
</reference>
<comment type="caution">
    <text evidence="5">The sequence shown here is derived from an EMBL/GenBank/DDBJ whole genome shotgun (WGS) entry which is preliminary data.</text>
</comment>
<dbReference type="InterPro" id="IPR001375">
    <property type="entry name" value="Peptidase_S9_cat"/>
</dbReference>
<dbReference type="OrthoDB" id="9764953at2"/>
<proteinExistence type="predicted"/>
<name>A6DIZ8_9BACT</name>
<dbReference type="STRING" id="313628.LNTAR_10976"/>
<dbReference type="GO" id="GO:0008236">
    <property type="term" value="F:serine-type peptidase activity"/>
    <property type="evidence" value="ECO:0007669"/>
    <property type="project" value="InterPro"/>
</dbReference>
<evidence type="ECO:0000259" key="4">
    <source>
        <dbReference type="Pfam" id="PF00326"/>
    </source>
</evidence>
<evidence type="ECO:0000313" key="5">
    <source>
        <dbReference type="EMBL" id="EDM28434.1"/>
    </source>
</evidence>
<keyword evidence="2" id="KW-0378">Hydrolase</keyword>
<dbReference type="eggNOG" id="COG1506">
    <property type="taxonomic scope" value="Bacteria"/>
</dbReference>
<evidence type="ECO:0000313" key="6">
    <source>
        <dbReference type="Proteomes" id="UP000004947"/>
    </source>
</evidence>
<sequence length="355" mass="40875">MHGIKKPKASNFMRIFYTFTILFFSYSILAKNNWPDYSKEIKYKTSIDSTYQAMMSFVSPSDKKRPLLIALHSWSGTYTQTGWQNDALQWCLENNWHFIHPHFRGPNWTKDACGSDKAVQDIIDAINYMKQNHKIDTQRIYLMGSSGGGHMALLMAGRHPEIWAGVSAWVPISDIYSWWQENDKHKKYKKYARHIEKVVGGRLDQNKFAREQAQLRSPNKFLSAAQKVNIDISAGIYDGHKGGSVAFTHSLKAFNTIVSEKDRIPKKLINTFYKKQSLPSELPQASKDPLYQKKELIFRKQTQHTRVNIFKGGHEIISHAALNWLKEQKKGKPAIWIPSSIYTLSQSINKHKSGL</sequence>
<dbReference type="InterPro" id="IPR050955">
    <property type="entry name" value="Plant_Biomass_Hydrol_Est"/>
</dbReference>
<keyword evidence="6" id="KW-1185">Reference proteome</keyword>
<dbReference type="Gene3D" id="3.40.50.1820">
    <property type="entry name" value="alpha/beta hydrolase"/>
    <property type="match status" value="1"/>
</dbReference>
<dbReference type="Proteomes" id="UP000004947">
    <property type="component" value="Unassembled WGS sequence"/>
</dbReference>
<evidence type="ECO:0000256" key="1">
    <source>
        <dbReference type="ARBA" id="ARBA00022729"/>
    </source>
</evidence>
<keyword evidence="1" id="KW-0732">Signal</keyword>
<dbReference type="AlphaFoldDB" id="A6DIZ8"/>
<dbReference type="Pfam" id="PF00326">
    <property type="entry name" value="Peptidase_S9"/>
    <property type="match status" value="1"/>
</dbReference>
<keyword evidence="3" id="KW-0812">Transmembrane</keyword>
<evidence type="ECO:0000256" key="3">
    <source>
        <dbReference type="SAM" id="Phobius"/>
    </source>
</evidence>
<dbReference type="GO" id="GO:0006508">
    <property type="term" value="P:proteolysis"/>
    <property type="evidence" value="ECO:0007669"/>
    <property type="project" value="InterPro"/>
</dbReference>
<gene>
    <name evidence="5" type="ORF">LNTAR_10976</name>
</gene>
<keyword evidence="3" id="KW-0472">Membrane</keyword>
<feature type="transmembrane region" description="Helical" evidence="3">
    <location>
        <begin position="12"/>
        <end position="29"/>
    </location>
</feature>
<dbReference type="PANTHER" id="PTHR43037:SF5">
    <property type="entry name" value="FERULOYL ESTERASE"/>
    <property type="match status" value="1"/>
</dbReference>
<organism evidence="5 6">
    <name type="scientific">Lentisphaera araneosa HTCC2155</name>
    <dbReference type="NCBI Taxonomy" id="313628"/>
    <lineage>
        <taxon>Bacteria</taxon>
        <taxon>Pseudomonadati</taxon>
        <taxon>Lentisphaerota</taxon>
        <taxon>Lentisphaeria</taxon>
        <taxon>Lentisphaerales</taxon>
        <taxon>Lentisphaeraceae</taxon>
        <taxon>Lentisphaera</taxon>
    </lineage>
</organism>
<dbReference type="EMBL" id="ABCK01000005">
    <property type="protein sequence ID" value="EDM28434.1"/>
    <property type="molecule type" value="Genomic_DNA"/>
</dbReference>
<dbReference type="InterPro" id="IPR029058">
    <property type="entry name" value="AB_hydrolase_fold"/>
</dbReference>
<keyword evidence="3" id="KW-1133">Transmembrane helix</keyword>
<dbReference type="SUPFAM" id="SSF53474">
    <property type="entry name" value="alpha/beta-Hydrolases"/>
    <property type="match status" value="1"/>
</dbReference>